<keyword evidence="4" id="KW-1185">Reference proteome</keyword>
<dbReference type="PANTHER" id="PTHR34580">
    <property type="match status" value="1"/>
</dbReference>
<dbReference type="STRING" id="28885.EI16_07845"/>
<dbReference type="Pfam" id="PF25583">
    <property type="entry name" value="WCX"/>
    <property type="match status" value="1"/>
</dbReference>
<feature type="domain" description="WYL" evidence="1">
    <location>
        <begin position="157"/>
        <end position="221"/>
    </location>
</feature>
<dbReference type="RefSeq" id="WP_029911825.1">
    <property type="nucleotide sequence ID" value="NZ_AP020335.1"/>
</dbReference>
<evidence type="ECO:0000259" key="2">
    <source>
        <dbReference type="Pfam" id="PF25583"/>
    </source>
</evidence>
<dbReference type="AlphaFoldDB" id="A0A067A1J8"/>
<dbReference type="Pfam" id="PF13280">
    <property type="entry name" value="WYL"/>
    <property type="match status" value="1"/>
</dbReference>
<evidence type="ECO:0000313" key="3">
    <source>
        <dbReference type="EMBL" id="KDN96190.1"/>
    </source>
</evidence>
<dbReference type="InterPro" id="IPR026881">
    <property type="entry name" value="WYL_dom"/>
</dbReference>
<comment type="caution">
    <text evidence="3">The sequence shown here is derived from an EMBL/GenBank/DDBJ whole genome shotgun (WGS) entry which is preliminary data.</text>
</comment>
<proteinExistence type="predicted"/>
<dbReference type="EMBL" id="JMIU01000001">
    <property type="protein sequence ID" value="KDN96190.1"/>
    <property type="molecule type" value="Genomic_DNA"/>
</dbReference>
<dbReference type="InterPro" id="IPR051534">
    <property type="entry name" value="CBASS_pafABC_assoc_protein"/>
</dbReference>
<protein>
    <submittedName>
        <fullName evidence="3">Transcriptional regulator</fullName>
    </submittedName>
</protein>
<accession>A0A067A1J8</accession>
<sequence length="335" mass="38303">MNEKQDTAFRLLALLQAIPRYPHTKSTTNLRIILKQGGFDVSMRMLQRDLDKLSYAFPIICDDSSKPYQWSFEESFQSSLPALDTTAALVWVLAEEHLRHLLPSIAMEKLNPTFEQAKRFLDAQPNNQYGNWRAKIKALPNGKALIPAKIDEAIWHNVSEAVLSGVVVIVDYLSRESGEVKSRKLHPLGLVDRHTTTYLVAWAEEYAEIRQFAVHRIQSIELTNVPVKVLDDFSIANYAQSGAFDMPIDNQSISLEILIDNKVAWHLKETPISQDQIITETDDPTRQHLKATVSNDEQTQWWLMGFGSKVEVLAPKEWREAIYQHALTIIQRNNK</sequence>
<evidence type="ECO:0000259" key="1">
    <source>
        <dbReference type="Pfam" id="PF13280"/>
    </source>
</evidence>
<evidence type="ECO:0000313" key="4">
    <source>
        <dbReference type="Proteomes" id="UP000027341"/>
    </source>
</evidence>
<feature type="domain" description="WCX" evidence="2">
    <location>
        <begin position="253"/>
        <end position="326"/>
    </location>
</feature>
<name>A0A067A1J8_HYDMR</name>
<organism evidence="3 4">
    <name type="scientific">Hydrogenovibrio marinus</name>
    <dbReference type="NCBI Taxonomy" id="28885"/>
    <lineage>
        <taxon>Bacteria</taxon>
        <taxon>Pseudomonadati</taxon>
        <taxon>Pseudomonadota</taxon>
        <taxon>Gammaproteobacteria</taxon>
        <taxon>Thiotrichales</taxon>
        <taxon>Piscirickettsiaceae</taxon>
        <taxon>Hydrogenovibrio</taxon>
    </lineage>
</organism>
<dbReference type="PROSITE" id="PS52050">
    <property type="entry name" value="WYL"/>
    <property type="match status" value="1"/>
</dbReference>
<reference evidence="3 4" key="1">
    <citation type="submission" date="2014-04" db="EMBL/GenBank/DDBJ databases">
        <title>Draft genome sequence of Hydrogenovibrio marinus MH-110, a model organism for aerobic H2 metabolism.</title>
        <authorList>
            <person name="Cha H.J."/>
            <person name="Jo B.H."/>
            <person name="Hwang B.H."/>
        </authorList>
    </citation>
    <scope>NUCLEOTIDE SEQUENCE [LARGE SCALE GENOMIC DNA]</scope>
    <source>
        <strain evidence="3 4">MH-110</strain>
    </source>
</reference>
<dbReference type="InterPro" id="IPR057727">
    <property type="entry name" value="WCX_dom"/>
</dbReference>
<gene>
    <name evidence="3" type="ORF">EI16_07845</name>
</gene>
<dbReference type="Proteomes" id="UP000027341">
    <property type="component" value="Unassembled WGS sequence"/>
</dbReference>
<dbReference type="PANTHER" id="PTHR34580:SF1">
    <property type="entry name" value="PROTEIN PAFC"/>
    <property type="match status" value="1"/>
</dbReference>